<accession>A0A6N6WM87</accession>
<dbReference type="SUPFAM" id="SSF53850">
    <property type="entry name" value="Periplasmic binding protein-like II"/>
    <property type="match status" value="1"/>
</dbReference>
<dbReference type="Proteomes" id="UP001209412">
    <property type="component" value="Unassembled WGS sequence"/>
</dbReference>
<keyword evidence="6" id="KW-1185">Reference proteome</keyword>
<feature type="chain" id="PRO_5044645227" evidence="1">
    <location>
        <begin position="26"/>
        <end position="290"/>
    </location>
</feature>
<organism evidence="2 5">
    <name type="scientific">Paraburkholderia madseniana</name>
    <dbReference type="NCBI Taxonomy" id="2599607"/>
    <lineage>
        <taxon>Bacteria</taxon>
        <taxon>Pseudomonadati</taxon>
        <taxon>Pseudomonadota</taxon>
        <taxon>Betaproteobacteria</taxon>
        <taxon>Burkholderiales</taxon>
        <taxon>Burkholderiaceae</taxon>
        <taxon>Paraburkholderia</taxon>
    </lineage>
</organism>
<comment type="caution">
    <text evidence="2">The sequence shown here is derived from an EMBL/GenBank/DDBJ whole genome shotgun (WGS) entry which is preliminary data.</text>
</comment>
<reference evidence="3 6" key="2">
    <citation type="submission" date="2022-11" db="EMBL/GenBank/DDBJ databases">
        <title>PHB producers.</title>
        <authorList>
            <person name="Besaury L."/>
        </authorList>
    </citation>
    <scope>NUCLEOTIDE SEQUENCE [LARGE SCALE GENOMIC DNA]</scope>
    <source>
        <strain evidence="3 6">SEWS6</strain>
    </source>
</reference>
<evidence type="ECO:0000313" key="5">
    <source>
        <dbReference type="Proteomes" id="UP000463700"/>
    </source>
</evidence>
<dbReference type="Gene3D" id="3.40.190.10">
    <property type="entry name" value="Periplasmic binding protein-like II"/>
    <property type="match status" value="2"/>
</dbReference>
<proteinExistence type="predicted"/>
<dbReference type="AlphaFoldDB" id="A0A6N6WM87"/>
<dbReference type="OrthoDB" id="547680at2"/>
<dbReference type="EMBL" id="JAPKHW010000003">
    <property type="protein sequence ID" value="MCX4144956.1"/>
    <property type="molecule type" value="Genomic_DNA"/>
</dbReference>
<name>A0A6N6WM87_9BURK</name>
<dbReference type="Proteomes" id="UP001242288">
    <property type="component" value="Unassembled WGS sequence"/>
</dbReference>
<reference evidence="2 5" key="1">
    <citation type="journal article" date="2020" name="Int. J. Syst. Evol. Microbiol.">
        <title>Paraburkholderia madseniana sp. nov., a phenolic acid-degrading bacterium isolated from acidic forest soil.</title>
        <authorList>
            <person name="Wilhelm R.C."/>
            <person name="Murphy S.J.L."/>
            <person name="Feriancek N.M."/>
            <person name="Karasz D.C."/>
            <person name="DeRito C.M."/>
            <person name="Newman J.D."/>
            <person name="Buckley D.H."/>
        </authorList>
    </citation>
    <scope>NUCLEOTIDE SEQUENCE [LARGE SCALE GENOMIC DNA]</scope>
    <source>
        <strain evidence="2 5">RP11</strain>
    </source>
</reference>
<keyword evidence="1" id="KW-0732">Signal</keyword>
<evidence type="ECO:0000313" key="3">
    <source>
        <dbReference type="EMBL" id="MCX4144956.1"/>
    </source>
</evidence>
<evidence type="ECO:0000313" key="4">
    <source>
        <dbReference type="EMBL" id="MDQ6406788.1"/>
    </source>
</evidence>
<evidence type="ECO:0000313" key="2">
    <source>
        <dbReference type="EMBL" id="KAE8760490.1"/>
    </source>
</evidence>
<feature type="signal peptide" evidence="1">
    <location>
        <begin position="1"/>
        <end position="25"/>
    </location>
</feature>
<dbReference type="Proteomes" id="UP000463700">
    <property type="component" value="Unassembled WGS sequence"/>
</dbReference>
<sequence length="290" mass="32924">MHRRRFVLAALGAAGVTVGARAVSAEPFDIVYPRIRPGGDVHAAFALAVLDLAMRTANAAYTARQAEIVMERGRALAELANGHNTINLHWTSMEATAERGLNVVRIPIHRGLIGYRVFVIRKDRQRDFDKVERFSDLKAFTCGQGLGWIDVDILKATGLDVQTSTYETMFQMVQSGRVDYFPRGVVEAFAELEGRQHREPDLVVENRLMLKYRSDFIFYVATGHEALAKTIEKGLVQAYRDGTYLKLFNSHPYIQDALARTKPAFRKTFRLDNPYLSEADRRIPHDYWMS</sequence>
<evidence type="ECO:0000256" key="1">
    <source>
        <dbReference type="SAM" id="SignalP"/>
    </source>
</evidence>
<dbReference type="EMBL" id="VOSW01000011">
    <property type="protein sequence ID" value="KAE8760490.1"/>
    <property type="molecule type" value="Genomic_DNA"/>
</dbReference>
<dbReference type="EMBL" id="JAMXWF010000003">
    <property type="protein sequence ID" value="MDQ6406788.1"/>
    <property type="molecule type" value="Genomic_DNA"/>
</dbReference>
<gene>
    <name evidence="2" type="ORF">FSO04_08115</name>
    <name evidence="4" type="ORF">NIE36_06095</name>
    <name evidence="3" type="ORF">OSB80_06105</name>
</gene>
<dbReference type="RefSeq" id="WP_154559175.1">
    <property type="nucleotide sequence ID" value="NZ_JAMXWF010000003.1"/>
</dbReference>
<protein>
    <submittedName>
        <fullName evidence="3">ABC transporter substrate-binding protein</fullName>
    </submittedName>
    <submittedName>
        <fullName evidence="2">Transporter substrate-binding domain-containing protein</fullName>
    </submittedName>
</protein>
<evidence type="ECO:0000313" key="6">
    <source>
        <dbReference type="Proteomes" id="UP001209412"/>
    </source>
</evidence>